<evidence type="ECO:0000256" key="5">
    <source>
        <dbReference type="PROSITE-ProRule" id="PRU00152"/>
    </source>
</evidence>
<feature type="domain" description="RUN" evidence="10">
    <location>
        <begin position="1290"/>
        <end position="1457"/>
    </location>
</feature>
<dbReference type="Pfam" id="PF03456">
    <property type="entry name" value="uDENN"/>
    <property type="match status" value="1"/>
</dbReference>
<feature type="compositionally biased region" description="Low complexity" evidence="6">
    <location>
        <begin position="1238"/>
        <end position="1250"/>
    </location>
</feature>
<dbReference type="PROSITE" id="PS50095">
    <property type="entry name" value="PLAT"/>
    <property type="match status" value="1"/>
</dbReference>
<feature type="transmembrane region" description="Helical" evidence="7">
    <location>
        <begin position="1556"/>
        <end position="1576"/>
    </location>
</feature>
<dbReference type="PANTHER" id="PTHR46070:SF1">
    <property type="entry name" value="PINSTRIPE, ISOFORM A"/>
    <property type="match status" value="1"/>
</dbReference>
<dbReference type="SUPFAM" id="SSF49723">
    <property type="entry name" value="Lipase/lipooxygenase domain (PLAT/LH2 domain)"/>
    <property type="match status" value="1"/>
</dbReference>
<dbReference type="SMART" id="SM00801">
    <property type="entry name" value="dDENN"/>
    <property type="match status" value="1"/>
</dbReference>
<evidence type="ECO:0000256" key="7">
    <source>
        <dbReference type="SAM" id="Phobius"/>
    </source>
</evidence>
<feature type="transmembrane region" description="Helical" evidence="7">
    <location>
        <begin position="1661"/>
        <end position="1683"/>
    </location>
</feature>
<dbReference type="InterPro" id="IPR036392">
    <property type="entry name" value="PLAT/LH2_dom_sf"/>
</dbReference>
<evidence type="ECO:0000313" key="11">
    <source>
        <dbReference type="EMBL" id="KAL1242518.1"/>
    </source>
</evidence>
<organism evidence="11 12">
    <name type="scientific">Trichinella spiralis</name>
    <name type="common">Trichina worm</name>
    <dbReference type="NCBI Taxonomy" id="6334"/>
    <lineage>
        <taxon>Eukaryota</taxon>
        <taxon>Metazoa</taxon>
        <taxon>Ecdysozoa</taxon>
        <taxon>Nematoda</taxon>
        <taxon>Enoplea</taxon>
        <taxon>Dorylaimia</taxon>
        <taxon>Trichinellida</taxon>
        <taxon>Trichinellidae</taxon>
        <taxon>Trichinella</taxon>
    </lineage>
</organism>
<accession>A0ABR3KPJ0</accession>
<dbReference type="Pfam" id="PF03455">
    <property type="entry name" value="dDENN"/>
    <property type="match status" value="1"/>
</dbReference>
<dbReference type="Gene3D" id="3.40.50.11500">
    <property type="match status" value="1"/>
</dbReference>
<dbReference type="Pfam" id="PF02759">
    <property type="entry name" value="RUN"/>
    <property type="match status" value="2"/>
</dbReference>
<sequence length="1879" mass="213858">MTYSAETIDNTRLHNIGSHPNVHARDTKARCGGVSARFWADEFVRVAFQSNVRGNFAAACNQWKMDANFVDYFSICGLNVDQELVEERLNDCSISSKPPLDRSYLPAVLAHYPKHRPDRPFAQEILSLCLPRGLRFCTQKNLTNKPSFHTFVCIRMDGSRLDGCALTFYEKVKDEKVMQKMQALHNTYLRELTAGKASDSTANMEDTPSRAKLMEENAGGNSAHTLPRRGKSSSKKRYSFYDSNHDKLYVCKCIALITKLPVVSACESLLTAIYSLTKESELQLPLESYVYWLLYELPLPPPGLSLKLTLLDRDIVFQCPSTKELPFFDYPIGNALSIITVELFVKIYTCVLLERQVLFCSKELYLLMLFAETFQILLFPFRWQHVYVPILPCSQFVFLEAPLPFIMGLWYEETIPENIFELNVCVVDIDNKHVVLPEGVPMLPDRAELIQQLHLSVEIWNGHTGRNLSISEHTTDHRSESSSSFTTSTATIPTTTSSTLSSSSTSALKRISRSFDDDSLYVRDSRGDPASEQHIALPLNVLNESESLAKLTAIARKVHVDISLDLVKKELVSTSLYQLSPSCRYYFDHMKLNSLIRAVFLNRFMSTMYSYDHFIVNCCPDRDSFVSSRDSMQNFDKSTFLSDQPQSRMPFLAAFLETQMFTSFIDAKILAEWDQPDPFVKLFDNCLADYRRKNDDTIVRTPNCEFDPHLLLADMEIENRERNVDYVIPAPHLLTNSKNQCFSLAEPGTFPLLNADLLEPQPRQQNKNPWKQRYRHFIANDIGISQRTDSSDPTYQIIIHPGVELKVDDFTQKNSKVVEKLLLLAKTKTKRLLLEKLGKEAVQLGHDNSGIGGVEENTLVTSLCDMIERIWHHGCKRKKGKSALWSYLLAFQNLDKFNDKDSSGMRNRLTPAVALILLRRRLERSSSPQSIIGYLQSVHNKLDADQKHWSNNLLRAANFFYFKLQSSVDNIPNVVCQCDVDVNAGDLATWSSSGPSTTGVGVRRTMSPESVQLMRALPNHLEYDLSNVLKMTDIKTEIGYARAFIRLALERKLLCKHLKTLLESKELLKSWYKQYAFLMHDDEREQFLYHILSLNAADFHCFTNTFRQTKITYQVNLAYVSGRFSFTAGGQPSIWIRLAGSLHQTGVIAVPKNASSFTFEHKNLGVLSTLHIGNDVSASAQSTVKWYLEYAIVTDQITGRSYKFSCGRWFGRGVGDDSLERFFSAEPLPLTAVNSGNRSPTRSRSSSSRRTPSHDHPKRRLQQIQHQLGDAVNNIVKYFYRPDAERNVLTHLLCGEKGLVSCLNEAFLLGYRGAPRLFRQSYFAWDFVEKFASCCAEFSKKKSFRQDKYDAWFLSVSKNQATVAGDDGFLLIYLRKLVEKINGNTGVGKEGKFKIFILVALRDHLLPSVISLMARSSITTSMYDETSFFRIPQHRMFLTHLLMSLNEFQFELDQSLIWEKGCSIDCYMTSLPGSLTSQPDQRFYQLLTALFFGTTSSLIVFVNKFILTNYRFPSLTFVGLGQLAGTVSIVCLWNAFRRKNGHLSFGSLKKLFPLPLIYLLNLLSGLGSTKTLNLPMFVVMRRFALLFTMIGEFIFLGYRFNRSVKLAIFLMILGAIVAAVNDIYIDIIGCGYVLFNDLMTAANTICAKEKMNNVNLPKNDMLFYNAVCSLPILLCYCLLVDDLNEIIYFEFWKDWVFLLLFCCSCVGGYLLNMSTILCTHFNSPLATSCIGTIKNIFITYIGMVCTSDYAFSWPSFVGIHISLCGSLVYTIQAILPSCRSKMTWLSDSTHVYPALLLLTSNERKWKMPIGEANGVFSYFSAVIRQEKMKSKNALIKHTTRNKRKGRPHFAYIHSHSEQCFSFQSIYLVSHTFELHSLLK</sequence>
<feature type="transmembrane region" description="Helical" evidence="7">
    <location>
        <begin position="1583"/>
        <end position="1600"/>
    </location>
</feature>
<reference evidence="11 12" key="1">
    <citation type="submission" date="2024-07" db="EMBL/GenBank/DDBJ databases">
        <title>Enhanced genomic and transcriptomic resources for Trichinella pseudospiralis and T. spiralis underpin the discovery of pronounced molecular differences between stages and species.</title>
        <authorList>
            <person name="Pasi K.K."/>
            <person name="La Rosa G."/>
            <person name="Gomez-Morales M.A."/>
            <person name="Tosini F."/>
            <person name="Sumanam S."/>
            <person name="Young N.D."/>
            <person name="Chang B.C."/>
            <person name="Robin G.B."/>
        </authorList>
    </citation>
    <scope>NUCLEOTIDE SEQUENCE [LARGE SCALE GENOMIC DNA]</scope>
    <source>
        <strain evidence="11">ISS534</strain>
    </source>
</reference>
<feature type="domain" description="PLAT" evidence="8">
    <location>
        <begin position="1111"/>
        <end position="1224"/>
    </location>
</feature>
<evidence type="ECO:0000259" key="10">
    <source>
        <dbReference type="PROSITE" id="PS50826"/>
    </source>
</evidence>
<evidence type="ECO:0000256" key="1">
    <source>
        <dbReference type="ARBA" id="ARBA00004370"/>
    </source>
</evidence>
<dbReference type="SMART" id="SM00800">
    <property type="entry name" value="uDENN"/>
    <property type="match status" value="1"/>
</dbReference>
<feature type="transmembrane region" description="Helical" evidence="7">
    <location>
        <begin position="1724"/>
        <end position="1743"/>
    </location>
</feature>
<evidence type="ECO:0000256" key="3">
    <source>
        <dbReference type="ARBA" id="ARBA00022737"/>
    </source>
</evidence>
<protein>
    <submittedName>
        <fullName evidence="11">DENN domain-containing protein 5B</fullName>
    </submittedName>
</protein>
<dbReference type="PROSITE" id="PS50211">
    <property type="entry name" value="DENN"/>
    <property type="match status" value="1"/>
</dbReference>
<dbReference type="InterPro" id="IPR047278">
    <property type="entry name" value="DEN5A/B"/>
</dbReference>
<keyword evidence="7" id="KW-0812">Transmembrane</keyword>
<dbReference type="InterPro" id="IPR004012">
    <property type="entry name" value="Run_dom"/>
</dbReference>
<dbReference type="InterPro" id="IPR037213">
    <property type="entry name" value="Run_dom_sf"/>
</dbReference>
<feature type="transmembrane region" description="Helical" evidence="7">
    <location>
        <begin position="1514"/>
        <end position="1536"/>
    </location>
</feature>
<comment type="caution">
    <text evidence="11">The sequence shown here is derived from an EMBL/GenBank/DDBJ whole genome shotgun (WGS) entry which is preliminary data.</text>
</comment>
<keyword evidence="3" id="KW-0677">Repeat</keyword>
<dbReference type="SUPFAM" id="SSF140741">
    <property type="entry name" value="RUN domain-like"/>
    <property type="match status" value="2"/>
</dbReference>
<name>A0ABR3KPJ0_TRISP</name>
<evidence type="ECO:0000256" key="2">
    <source>
        <dbReference type="ARBA" id="ARBA00006664"/>
    </source>
</evidence>
<feature type="compositionally biased region" description="Basic residues" evidence="6">
    <location>
        <begin position="226"/>
        <end position="236"/>
    </location>
</feature>
<comment type="subcellular location">
    <subcellularLocation>
        <location evidence="1">Membrane</location>
    </subcellularLocation>
</comment>
<proteinExistence type="inferred from homology"/>
<feature type="transmembrane region" description="Helical" evidence="7">
    <location>
        <begin position="1606"/>
        <end position="1635"/>
    </location>
</feature>
<dbReference type="Pfam" id="PF03151">
    <property type="entry name" value="TPT"/>
    <property type="match status" value="1"/>
</dbReference>
<dbReference type="InterPro" id="IPR001194">
    <property type="entry name" value="cDENN_dom"/>
</dbReference>
<dbReference type="EMBL" id="JBEUSY010000197">
    <property type="protein sequence ID" value="KAL1242518.1"/>
    <property type="molecule type" value="Genomic_DNA"/>
</dbReference>
<evidence type="ECO:0000256" key="6">
    <source>
        <dbReference type="SAM" id="MobiDB-lite"/>
    </source>
</evidence>
<dbReference type="CDD" id="cd17678">
    <property type="entry name" value="RUN2_DENND5"/>
    <property type="match status" value="1"/>
</dbReference>
<dbReference type="Proteomes" id="UP001558632">
    <property type="component" value="Unassembled WGS sequence"/>
</dbReference>
<dbReference type="PANTHER" id="PTHR46070">
    <property type="entry name" value="PINSTRIPE, ISOFORM A"/>
    <property type="match status" value="1"/>
</dbReference>
<dbReference type="InterPro" id="IPR043153">
    <property type="entry name" value="DENN_C"/>
</dbReference>
<dbReference type="SMART" id="SM00799">
    <property type="entry name" value="DENN"/>
    <property type="match status" value="1"/>
</dbReference>
<evidence type="ECO:0000313" key="12">
    <source>
        <dbReference type="Proteomes" id="UP001558632"/>
    </source>
</evidence>
<feature type="region of interest" description="Disordered" evidence="6">
    <location>
        <begin position="1231"/>
        <end position="1260"/>
    </location>
</feature>
<feature type="transmembrane region" description="Helical" evidence="7">
    <location>
        <begin position="1483"/>
        <end position="1502"/>
    </location>
</feature>
<keyword evidence="12" id="KW-1185">Reference proteome</keyword>
<dbReference type="Gene3D" id="1.20.58.900">
    <property type="match status" value="3"/>
</dbReference>
<gene>
    <name evidence="11" type="ORF">TSPI_00174</name>
</gene>
<feature type="domain" description="UDENN" evidence="9">
    <location>
        <begin position="89"/>
        <end position="675"/>
    </location>
</feature>
<feature type="transmembrane region" description="Helical" evidence="7">
    <location>
        <begin position="1755"/>
        <end position="1775"/>
    </location>
</feature>
<feature type="region of interest" description="Disordered" evidence="6">
    <location>
        <begin position="470"/>
        <end position="503"/>
    </location>
</feature>
<feature type="compositionally biased region" description="Low complexity" evidence="6">
    <location>
        <begin position="481"/>
        <end position="503"/>
    </location>
</feature>
<dbReference type="InterPro" id="IPR001024">
    <property type="entry name" value="PLAT/LH2_dom"/>
</dbReference>
<dbReference type="InterPro" id="IPR004853">
    <property type="entry name" value="Sugar_P_trans_dom"/>
</dbReference>
<keyword evidence="4 7" id="KW-0472">Membrane</keyword>
<comment type="caution">
    <text evidence="5">Lacks conserved residue(s) required for the propagation of feature annotation.</text>
</comment>
<evidence type="ECO:0000259" key="9">
    <source>
        <dbReference type="PROSITE" id="PS50211"/>
    </source>
</evidence>
<dbReference type="InterPro" id="IPR005112">
    <property type="entry name" value="dDENN_dom"/>
</dbReference>
<feature type="region of interest" description="Disordered" evidence="6">
    <location>
        <begin position="215"/>
        <end position="236"/>
    </location>
</feature>
<dbReference type="Gene3D" id="2.60.60.20">
    <property type="entry name" value="PLAT/LH2 domain"/>
    <property type="match status" value="1"/>
</dbReference>
<dbReference type="PROSITE" id="PS50826">
    <property type="entry name" value="RUN"/>
    <property type="match status" value="2"/>
</dbReference>
<dbReference type="SMART" id="SM00593">
    <property type="entry name" value="RUN"/>
    <property type="match status" value="2"/>
</dbReference>
<dbReference type="Pfam" id="PF02141">
    <property type="entry name" value="DENN"/>
    <property type="match status" value="1"/>
</dbReference>
<comment type="similarity">
    <text evidence="2">Belongs to the RAB6IP1 family.</text>
</comment>
<feature type="transmembrane region" description="Helical" evidence="7">
    <location>
        <begin position="1695"/>
        <end position="1712"/>
    </location>
</feature>
<feature type="domain" description="RUN" evidence="10">
    <location>
        <begin position="854"/>
        <end position="1106"/>
    </location>
</feature>
<dbReference type="InterPro" id="IPR037516">
    <property type="entry name" value="Tripartite_DENN"/>
</dbReference>
<dbReference type="InterPro" id="IPR005113">
    <property type="entry name" value="uDENN_dom"/>
</dbReference>
<evidence type="ECO:0000259" key="8">
    <source>
        <dbReference type="PROSITE" id="PS50095"/>
    </source>
</evidence>
<keyword evidence="7" id="KW-1133">Transmembrane helix</keyword>
<evidence type="ECO:0000256" key="4">
    <source>
        <dbReference type="ARBA" id="ARBA00023136"/>
    </source>
</evidence>